<keyword evidence="1" id="KW-1185">Reference proteome</keyword>
<dbReference type="GeneID" id="108665919"/>
<dbReference type="GO" id="GO:0007005">
    <property type="term" value="P:mitochondrion organization"/>
    <property type="evidence" value="ECO:0007669"/>
    <property type="project" value="TreeGrafter"/>
</dbReference>
<feature type="non-terminal residue" evidence="2">
    <location>
        <position position="286"/>
    </location>
</feature>
<dbReference type="OrthoDB" id="6073372at2759"/>
<dbReference type="AlphaFoldDB" id="A0A8B7N2Z8"/>
<protein>
    <submittedName>
        <fullName evidence="2">Pentatricopeptide repeat-containing protein 2, mitochondrial</fullName>
    </submittedName>
</protein>
<name>A0A8B7N2Z8_HYAAZ</name>
<reference evidence="2" key="1">
    <citation type="submission" date="2025-08" db="UniProtKB">
        <authorList>
            <consortium name="RefSeq"/>
        </authorList>
    </citation>
    <scope>IDENTIFICATION</scope>
</reference>
<dbReference type="InterPro" id="IPR034629">
    <property type="entry name" value="PTCD2"/>
</dbReference>
<proteinExistence type="predicted"/>
<dbReference type="GO" id="GO:0050684">
    <property type="term" value="P:regulation of mRNA processing"/>
    <property type="evidence" value="ECO:0007669"/>
    <property type="project" value="InterPro"/>
</dbReference>
<dbReference type="GO" id="GO:0003723">
    <property type="term" value="F:RNA binding"/>
    <property type="evidence" value="ECO:0007669"/>
    <property type="project" value="TreeGrafter"/>
</dbReference>
<accession>A0A8B7N2Z8</accession>
<evidence type="ECO:0000313" key="2">
    <source>
        <dbReference type="RefSeq" id="XP_018008211.1"/>
    </source>
</evidence>
<dbReference type="PANTHER" id="PTHR14700">
    <property type="entry name" value="PENTATRICOPEPTIDE REPEAT-CONTAINING PROTEIN 2, MITOCHONDRIAL"/>
    <property type="match status" value="1"/>
</dbReference>
<dbReference type="KEGG" id="hazt:108665919"/>
<sequence length="286" mass="31988">MLSFATNMRAMLTTSKLLKFGYWKQSDCNIMGKHYIFTKQALGIDKFLEKKNEIIKQSSEEETLRFQTKMRELLAQSGHKLMLVFKQDLEKAIYVCQDKEEDIQLVQHLACKYAKQNAKLRFGSFTFGAVLMRMCYVLNKPDVAMQWVESAELGGLFSHPSARQVLMCLLYEGGLHAQVLDVMDDLSTGRHSSVRHPRDCVVVALAAALKQGSEDSLSRGLALAQACHGTGWHSWRLYAIAGCVALKASRPDVALQLLTDTVPTTVTAVVNILMLAWCEVGRPDQA</sequence>
<evidence type="ECO:0000313" key="1">
    <source>
        <dbReference type="Proteomes" id="UP000694843"/>
    </source>
</evidence>
<dbReference type="PANTHER" id="PTHR14700:SF0">
    <property type="entry name" value="PENTATRICOPEPTIDE REPEAT-CONTAINING PROTEIN 2, MITOCHONDRIAL"/>
    <property type="match status" value="1"/>
</dbReference>
<dbReference type="RefSeq" id="XP_018008211.1">
    <property type="nucleotide sequence ID" value="XM_018152722.1"/>
</dbReference>
<organism evidence="1 2">
    <name type="scientific">Hyalella azteca</name>
    <name type="common">Amphipod</name>
    <dbReference type="NCBI Taxonomy" id="294128"/>
    <lineage>
        <taxon>Eukaryota</taxon>
        <taxon>Metazoa</taxon>
        <taxon>Ecdysozoa</taxon>
        <taxon>Arthropoda</taxon>
        <taxon>Crustacea</taxon>
        <taxon>Multicrustacea</taxon>
        <taxon>Malacostraca</taxon>
        <taxon>Eumalacostraca</taxon>
        <taxon>Peracarida</taxon>
        <taxon>Amphipoda</taxon>
        <taxon>Senticaudata</taxon>
        <taxon>Talitrida</taxon>
        <taxon>Talitroidea</taxon>
        <taxon>Hyalellidae</taxon>
        <taxon>Hyalella</taxon>
    </lineage>
</organism>
<dbReference type="GO" id="GO:0005739">
    <property type="term" value="C:mitochondrion"/>
    <property type="evidence" value="ECO:0007669"/>
    <property type="project" value="InterPro"/>
</dbReference>
<dbReference type="Proteomes" id="UP000694843">
    <property type="component" value="Unplaced"/>
</dbReference>
<gene>
    <name evidence="2" type="primary">LOC108665919</name>
</gene>